<organism evidence="5 6">
    <name type="scientific">Hyphomonas adhaerens</name>
    <dbReference type="NCBI Taxonomy" id="81029"/>
    <lineage>
        <taxon>Bacteria</taxon>
        <taxon>Pseudomonadati</taxon>
        <taxon>Pseudomonadota</taxon>
        <taxon>Alphaproteobacteria</taxon>
        <taxon>Hyphomonadales</taxon>
        <taxon>Hyphomonadaceae</taxon>
        <taxon>Hyphomonas</taxon>
    </lineage>
</organism>
<evidence type="ECO:0000256" key="1">
    <source>
        <dbReference type="ARBA" id="ARBA00023015"/>
    </source>
</evidence>
<dbReference type="InterPro" id="IPR011711">
    <property type="entry name" value="GntR_C"/>
</dbReference>
<evidence type="ECO:0000313" key="6">
    <source>
        <dbReference type="Proteomes" id="UP000259610"/>
    </source>
</evidence>
<keyword evidence="1" id="KW-0805">Transcription regulation</keyword>
<dbReference type="GO" id="GO:0003677">
    <property type="term" value="F:DNA binding"/>
    <property type="evidence" value="ECO:0007669"/>
    <property type="project" value="UniProtKB-KW"/>
</dbReference>
<dbReference type="EMBL" id="DMAN01000332">
    <property type="protein sequence ID" value="HAE28438.1"/>
    <property type="molecule type" value="Genomic_DNA"/>
</dbReference>
<name>A0A3B9H1A7_9PROT</name>
<gene>
    <name evidence="5" type="ORF">DCG58_14840</name>
</gene>
<comment type="caution">
    <text evidence="5">The sequence shown here is derived from an EMBL/GenBank/DDBJ whole genome shotgun (WGS) entry which is preliminary data.</text>
</comment>
<proteinExistence type="predicted"/>
<evidence type="ECO:0000256" key="3">
    <source>
        <dbReference type="ARBA" id="ARBA00023163"/>
    </source>
</evidence>
<dbReference type="SUPFAM" id="SSF48008">
    <property type="entry name" value="GntR ligand-binding domain-like"/>
    <property type="match status" value="1"/>
</dbReference>
<protein>
    <recommendedName>
        <fullName evidence="4">GntR C-terminal domain-containing protein</fullName>
    </recommendedName>
</protein>
<sequence length="222" mass="25332">MRDALRLLEQRNLIEMLPNKGAVVIGIPLEVIADNFAVTSNLIALASRYVIQQARSDVLHEIGERYQAIRAKVDSGFTPPIEFATALGRFFSLMITSSGNRTVRSMISTILTEASWEAMWETPYDHLTLDRQREVAGMIRNVWERIEADDCDGAEREIRLFHQSHRDAVIQQISIRRKQSIDRARLIRLAEPASPAKPPPDFGFRLDRLEETVAKLVHESRK</sequence>
<keyword evidence="2" id="KW-0238">DNA-binding</keyword>
<evidence type="ECO:0000256" key="2">
    <source>
        <dbReference type="ARBA" id="ARBA00023125"/>
    </source>
</evidence>
<keyword evidence="3" id="KW-0804">Transcription</keyword>
<evidence type="ECO:0000259" key="4">
    <source>
        <dbReference type="Pfam" id="PF07729"/>
    </source>
</evidence>
<dbReference type="Pfam" id="PF07729">
    <property type="entry name" value="FCD"/>
    <property type="match status" value="1"/>
</dbReference>
<dbReference type="AlphaFoldDB" id="A0A3B9H1A7"/>
<dbReference type="Proteomes" id="UP000259610">
    <property type="component" value="Unassembled WGS sequence"/>
</dbReference>
<evidence type="ECO:0000313" key="5">
    <source>
        <dbReference type="EMBL" id="HAE28438.1"/>
    </source>
</evidence>
<dbReference type="Gene3D" id="1.20.120.530">
    <property type="entry name" value="GntR ligand-binding domain-like"/>
    <property type="match status" value="1"/>
</dbReference>
<dbReference type="InterPro" id="IPR008920">
    <property type="entry name" value="TF_FadR/GntR_C"/>
</dbReference>
<feature type="domain" description="GntR C-terminal" evidence="4">
    <location>
        <begin position="44"/>
        <end position="159"/>
    </location>
</feature>
<accession>A0A3B9H1A7</accession>
<reference evidence="5 6" key="1">
    <citation type="journal article" date="2018" name="Nat. Biotechnol.">
        <title>A standardized bacterial taxonomy based on genome phylogeny substantially revises the tree of life.</title>
        <authorList>
            <person name="Parks D.H."/>
            <person name="Chuvochina M."/>
            <person name="Waite D.W."/>
            <person name="Rinke C."/>
            <person name="Skarshewski A."/>
            <person name="Chaumeil P.A."/>
            <person name="Hugenholtz P."/>
        </authorList>
    </citation>
    <scope>NUCLEOTIDE SEQUENCE [LARGE SCALE GENOMIC DNA]</scope>
    <source>
        <strain evidence="5">UBA8733</strain>
    </source>
</reference>